<dbReference type="EMBL" id="GBRH01260240">
    <property type="protein sequence ID" value="JAD37655.1"/>
    <property type="molecule type" value="Transcribed_RNA"/>
</dbReference>
<proteinExistence type="predicted"/>
<name>A0A0A8ZLQ0_ARUDO</name>
<reference evidence="1" key="2">
    <citation type="journal article" date="2015" name="Data Brief">
        <title>Shoot transcriptome of the giant reed, Arundo donax.</title>
        <authorList>
            <person name="Barrero R.A."/>
            <person name="Guerrero F.D."/>
            <person name="Moolhuijzen P."/>
            <person name="Goolsby J.A."/>
            <person name="Tidwell J."/>
            <person name="Bellgard S.E."/>
            <person name="Bellgard M.I."/>
        </authorList>
    </citation>
    <scope>NUCLEOTIDE SEQUENCE</scope>
    <source>
        <tissue evidence="1">Shoot tissue taken approximately 20 cm above the soil surface</tissue>
    </source>
</reference>
<protein>
    <submittedName>
        <fullName evidence="1">Uncharacterized protein</fullName>
    </submittedName>
</protein>
<sequence>MPPSPKIGRIVVPSLSLLADSNDMTLFHSLSLPRITASFTFDVVSLSEN</sequence>
<reference evidence="1" key="1">
    <citation type="submission" date="2014-09" db="EMBL/GenBank/DDBJ databases">
        <authorList>
            <person name="Magalhaes I.L.F."/>
            <person name="Oliveira U."/>
            <person name="Santos F.R."/>
            <person name="Vidigal T.H.D.A."/>
            <person name="Brescovit A.D."/>
            <person name="Santos A.J."/>
        </authorList>
    </citation>
    <scope>NUCLEOTIDE SEQUENCE</scope>
    <source>
        <tissue evidence="1">Shoot tissue taken approximately 20 cm above the soil surface</tissue>
    </source>
</reference>
<evidence type="ECO:0000313" key="1">
    <source>
        <dbReference type="EMBL" id="JAD37655.1"/>
    </source>
</evidence>
<dbReference type="AlphaFoldDB" id="A0A0A8ZLQ0"/>
<organism evidence="1">
    <name type="scientific">Arundo donax</name>
    <name type="common">Giant reed</name>
    <name type="synonym">Donax arundinaceus</name>
    <dbReference type="NCBI Taxonomy" id="35708"/>
    <lineage>
        <taxon>Eukaryota</taxon>
        <taxon>Viridiplantae</taxon>
        <taxon>Streptophyta</taxon>
        <taxon>Embryophyta</taxon>
        <taxon>Tracheophyta</taxon>
        <taxon>Spermatophyta</taxon>
        <taxon>Magnoliopsida</taxon>
        <taxon>Liliopsida</taxon>
        <taxon>Poales</taxon>
        <taxon>Poaceae</taxon>
        <taxon>PACMAD clade</taxon>
        <taxon>Arundinoideae</taxon>
        <taxon>Arundineae</taxon>
        <taxon>Arundo</taxon>
    </lineage>
</organism>
<accession>A0A0A8ZLQ0</accession>